<dbReference type="Proteomes" id="UP000042997">
    <property type="component" value="Unassembled WGS sequence"/>
</dbReference>
<accession>A0A098BLF1</accession>
<organism evidence="1 2">
    <name type="scientific">Rhodococcus ruber</name>
    <dbReference type="NCBI Taxonomy" id="1830"/>
    <lineage>
        <taxon>Bacteria</taxon>
        <taxon>Bacillati</taxon>
        <taxon>Actinomycetota</taxon>
        <taxon>Actinomycetes</taxon>
        <taxon>Mycobacteriales</taxon>
        <taxon>Nocardiaceae</taxon>
        <taxon>Rhodococcus</taxon>
    </lineage>
</organism>
<sequence>MSFPGLDTFPGLNLFPSWTILLPPPGVVPTTVAERPRVPVTIVRAGAIPPRMIWMPRLFQDVDVELSLTTSLSPTMIVNAIAELSPDISVSIDAVGGAVQLTVPIDMQLDASAIASVISKAEMLMPTDAWVVQKIAGMSDNFNRADGSPGSNWLQRRVSGTTNAVIAGNAIQAGVPSTASGADNTNQTVLVFNPAIGVDNFATEATILSVPAAGYFSGVVTRSDASMMNFVAAFAAGNSDTAGIYTCINGTFTRRVAFATDAFQGNDTMIVEAVGNVYTVKRRRSGKVTTVTSWTDSANVMPSGSTYRHGGMYVLSVRSTFETNYGPKLDNWSAYAV</sequence>
<reference evidence="1 2" key="1">
    <citation type="journal article" date="2014" name="Genome Announc.">
        <title>Draft Genome Sequence of Propane- and Butane-Oxidizing Actinobacterium Rhodococcus ruber IEGM 231.</title>
        <authorList>
            <person name="Ivshina I.B."/>
            <person name="Kuyukina M.S."/>
            <person name="Krivoruchko A.V."/>
            <person name="Barbe V."/>
            <person name="Fischer C."/>
        </authorList>
    </citation>
    <scope>NUCLEOTIDE SEQUENCE [LARGE SCALE GENOMIC DNA]</scope>
</reference>
<evidence type="ECO:0000313" key="2">
    <source>
        <dbReference type="Proteomes" id="UP000042997"/>
    </source>
</evidence>
<dbReference type="AlphaFoldDB" id="A0A098BLF1"/>
<proteinExistence type="predicted"/>
<gene>
    <name evidence="1" type="ORF">RHRU231_450242</name>
</gene>
<evidence type="ECO:0000313" key="1">
    <source>
        <dbReference type="EMBL" id="CDZ89075.1"/>
    </source>
</evidence>
<dbReference type="EMBL" id="CCSD01000056">
    <property type="protein sequence ID" value="CDZ89075.1"/>
    <property type="molecule type" value="Genomic_DNA"/>
</dbReference>
<protein>
    <submittedName>
        <fullName evidence="1">Uncharacterized protein</fullName>
    </submittedName>
</protein>
<name>A0A098BLF1_9NOCA</name>